<evidence type="ECO:0000313" key="5">
    <source>
        <dbReference type="Proteomes" id="UP000632125"/>
    </source>
</evidence>
<keyword evidence="5" id="KW-1185">Reference proteome</keyword>
<reference evidence="4" key="1">
    <citation type="submission" date="2020-09" db="EMBL/GenBank/DDBJ databases">
        <title>A novel bacterium of genus Paenibacillus, isolated from South China Sea.</title>
        <authorList>
            <person name="Huang H."/>
            <person name="Mo K."/>
            <person name="Hu Y."/>
        </authorList>
    </citation>
    <scope>NUCLEOTIDE SEQUENCE</scope>
    <source>
        <strain evidence="4">IB182493</strain>
    </source>
</reference>
<dbReference type="AlphaFoldDB" id="A0A927H4C8"/>
<dbReference type="GO" id="GO:0004190">
    <property type="term" value="F:aspartic-type endopeptidase activity"/>
    <property type="evidence" value="ECO:0007669"/>
    <property type="project" value="InterPro"/>
</dbReference>
<dbReference type="Pfam" id="PF01478">
    <property type="entry name" value="Peptidase_A24"/>
    <property type="match status" value="1"/>
</dbReference>
<dbReference type="PANTHER" id="PTHR30487">
    <property type="entry name" value="TYPE 4 PREPILIN-LIKE PROTEINS LEADER PEPTIDE-PROCESSING ENZYME"/>
    <property type="match status" value="1"/>
</dbReference>
<feature type="transmembrane region" description="Helical" evidence="2">
    <location>
        <begin position="91"/>
        <end position="116"/>
    </location>
</feature>
<dbReference type="InterPro" id="IPR000045">
    <property type="entry name" value="Prepilin_IV_endopep_pep"/>
</dbReference>
<comment type="similarity">
    <text evidence="1">Belongs to the peptidase A24 family.</text>
</comment>
<dbReference type="Gene3D" id="1.20.120.1220">
    <property type="match status" value="1"/>
</dbReference>
<name>A0A927H4C8_9BACL</name>
<keyword evidence="2" id="KW-0812">Transmembrane</keyword>
<dbReference type="PANTHER" id="PTHR30487:SF0">
    <property type="entry name" value="PREPILIN LEADER PEPTIDASE_N-METHYLTRANSFERASE-RELATED"/>
    <property type="match status" value="1"/>
</dbReference>
<feature type="domain" description="Prepilin type IV endopeptidase peptidase" evidence="3">
    <location>
        <begin position="9"/>
        <end position="110"/>
    </location>
</feature>
<evidence type="ECO:0000256" key="1">
    <source>
        <dbReference type="ARBA" id="ARBA00005801"/>
    </source>
</evidence>
<keyword evidence="2" id="KW-1133">Transmembrane helix</keyword>
<evidence type="ECO:0000259" key="3">
    <source>
        <dbReference type="Pfam" id="PF01478"/>
    </source>
</evidence>
<proteinExistence type="inferred from homology"/>
<dbReference type="RefSeq" id="WP_190858585.1">
    <property type="nucleotide sequence ID" value="NZ_JACXIY010000005.1"/>
</dbReference>
<dbReference type="GO" id="GO:0005886">
    <property type="term" value="C:plasma membrane"/>
    <property type="evidence" value="ECO:0007669"/>
    <property type="project" value="TreeGrafter"/>
</dbReference>
<evidence type="ECO:0000313" key="4">
    <source>
        <dbReference type="EMBL" id="MBD2867770.1"/>
    </source>
</evidence>
<protein>
    <submittedName>
        <fullName evidence="4">Prepilin peptidase</fullName>
    </submittedName>
</protein>
<dbReference type="InterPro" id="IPR050882">
    <property type="entry name" value="Prepilin_peptidase/N-MTase"/>
</dbReference>
<dbReference type="Proteomes" id="UP000632125">
    <property type="component" value="Unassembled WGS sequence"/>
</dbReference>
<dbReference type="GO" id="GO:0006465">
    <property type="term" value="P:signal peptide processing"/>
    <property type="evidence" value="ECO:0007669"/>
    <property type="project" value="TreeGrafter"/>
</dbReference>
<comment type="caution">
    <text evidence="4">The sequence shown here is derived from an EMBL/GenBank/DDBJ whole genome shotgun (WGS) entry which is preliminary data.</text>
</comment>
<accession>A0A927H4C8</accession>
<organism evidence="4 5">
    <name type="scientific">Paenibacillus arenilitoris</name>
    <dbReference type="NCBI Taxonomy" id="2772299"/>
    <lineage>
        <taxon>Bacteria</taxon>
        <taxon>Bacillati</taxon>
        <taxon>Bacillota</taxon>
        <taxon>Bacilli</taxon>
        <taxon>Bacillales</taxon>
        <taxon>Paenibacillaceae</taxon>
        <taxon>Paenibacillus</taxon>
    </lineage>
</organism>
<evidence type="ECO:0000256" key="2">
    <source>
        <dbReference type="SAM" id="Phobius"/>
    </source>
</evidence>
<gene>
    <name evidence="4" type="ORF">IDH41_04205</name>
</gene>
<sequence length="170" mass="18058">MVLVQTAATAMLLLIAFITDIRTQLIPNRLTASFFALAFVYHFAVSGFEGLLAAAAGAAAGFAPLLLLHLAKGIGAGDVKLFGAIGAWTGAWIVLQLMLYSILYAGAIGICLLIAVRPLRKKVAAEIGSFAAPASGWRRSQWLRWAESGKKFPFMLAVAPAAVTVWSMIH</sequence>
<dbReference type="EMBL" id="JACXIY010000005">
    <property type="protein sequence ID" value="MBD2867770.1"/>
    <property type="molecule type" value="Genomic_DNA"/>
</dbReference>
<feature type="transmembrane region" description="Helical" evidence="2">
    <location>
        <begin position="152"/>
        <end position="169"/>
    </location>
</feature>
<keyword evidence="2" id="KW-0472">Membrane</keyword>